<protein>
    <recommendedName>
        <fullName evidence="3">Right handed beta helix domain-containing protein</fullName>
    </recommendedName>
</protein>
<dbReference type="AlphaFoldDB" id="A0A0U3B6C0"/>
<dbReference type="InterPro" id="IPR012334">
    <property type="entry name" value="Pectin_lyas_fold"/>
</dbReference>
<organism evidence="1 2">
    <name type="scientific">Lacimicrobium alkaliphilum</name>
    <dbReference type="NCBI Taxonomy" id="1526571"/>
    <lineage>
        <taxon>Bacteria</taxon>
        <taxon>Pseudomonadati</taxon>
        <taxon>Pseudomonadota</taxon>
        <taxon>Gammaproteobacteria</taxon>
        <taxon>Alteromonadales</taxon>
        <taxon>Alteromonadaceae</taxon>
        <taxon>Lacimicrobium</taxon>
    </lineage>
</organism>
<evidence type="ECO:0000313" key="1">
    <source>
        <dbReference type="EMBL" id="ALS99145.1"/>
    </source>
</evidence>
<dbReference type="EMBL" id="CP013650">
    <property type="protein sequence ID" value="ALS99145.1"/>
    <property type="molecule type" value="Genomic_DNA"/>
</dbReference>
<dbReference type="KEGG" id="lal:AT746_13325"/>
<reference evidence="1 2" key="1">
    <citation type="submission" date="2015-12" db="EMBL/GenBank/DDBJ databases">
        <title>Complete genome of Lacimicrobium alkaliphilum KCTC 32984.</title>
        <authorList>
            <person name="Kim S.-G."/>
            <person name="Lee Y.-J."/>
        </authorList>
    </citation>
    <scope>NUCLEOTIDE SEQUENCE [LARGE SCALE GENOMIC DNA]</scope>
    <source>
        <strain evidence="1 2">YelD216</strain>
    </source>
</reference>
<accession>A0A0U3B6C0</accession>
<evidence type="ECO:0000313" key="2">
    <source>
        <dbReference type="Proteomes" id="UP000068447"/>
    </source>
</evidence>
<dbReference type="Proteomes" id="UP000068447">
    <property type="component" value="Chromosome"/>
</dbReference>
<evidence type="ECO:0008006" key="3">
    <source>
        <dbReference type="Google" id="ProtNLM"/>
    </source>
</evidence>
<dbReference type="SUPFAM" id="SSF51126">
    <property type="entry name" value="Pectin lyase-like"/>
    <property type="match status" value="1"/>
</dbReference>
<dbReference type="STRING" id="1526571.AT746_13325"/>
<proteinExistence type="predicted"/>
<sequence length="232" mass="25609">MHLTGQGDHILIENNRFIDFNAHLKSNGRRTNGQLHFPDNVIVRHNDFYNTRIRESRNPASPIDVVGGNNWQITDNFIADFSRKVRGKPSVVYGAYLKGGGQNGVISNNVINCAWRIAHQSVLDIRVGLSLGNGGTGKRFCQSENCAYEHKGGIIEKNLLLNCRNDVAIYLNKATDTRITDNILLNSLGIDARFSASSVIVDNNVIQGRIKARDGASLESGNNKLLRPAQTL</sequence>
<gene>
    <name evidence="1" type="ORF">AT746_13325</name>
</gene>
<dbReference type="InterPro" id="IPR011050">
    <property type="entry name" value="Pectin_lyase_fold/virulence"/>
</dbReference>
<keyword evidence="2" id="KW-1185">Reference proteome</keyword>
<name>A0A0U3B6C0_9ALTE</name>
<dbReference type="Gene3D" id="2.160.20.10">
    <property type="entry name" value="Single-stranded right-handed beta-helix, Pectin lyase-like"/>
    <property type="match status" value="1"/>
</dbReference>